<dbReference type="AlphaFoldDB" id="A0A8K0NXR3"/>
<feature type="compositionally biased region" description="Low complexity" evidence="1">
    <location>
        <begin position="25"/>
        <end position="37"/>
    </location>
</feature>
<protein>
    <submittedName>
        <fullName evidence="2">Uncharacterized protein</fullName>
    </submittedName>
</protein>
<feature type="region of interest" description="Disordered" evidence="1">
    <location>
        <begin position="1"/>
        <end position="38"/>
    </location>
</feature>
<reference evidence="2" key="2">
    <citation type="submission" date="2017-10" db="EMBL/GenBank/DDBJ databases">
        <title>Ladona fulva Genome sequencing and assembly.</title>
        <authorList>
            <person name="Murali S."/>
            <person name="Richards S."/>
            <person name="Bandaranaike D."/>
            <person name="Bellair M."/>
            <person name="Blankenburg K."/>
            <person name="Chao H."/>
            <person name="Dinh H."/>
            <person name="Doddapaneni H."/>
            <person name="Dugan-Rocha S."/>
            <person name="Elkadiri S."/>
            <person name="Gnanaolivu R."/>
            <person name="Hernandez B."/>
            <person name="Skinner E."/>
            <person name="Javaid M."/>
            <person name="Lee S."/>
            <person name="Li M."/>
            <person name="Ming W."/>
            <person name="Munidasa M."/>
            <person name="Muniz J."/>
            <person name="Nguyen L."/>
            <person name="Hughes D."/>
            <person name="Osuji N."/>
            <person name="Pu L.-L."/>
            <person name="Puazo M."/>
            <person name="Qu C."/>
            <person name="Quiroz J."/>
            <person name="Raj R."/>
            <person name="Weissenberger G."/>
            <person name="Xin Y."/>
            <person name="Zou X."/>
            <person name="Han Y."/>
            <person name="Worley K."/>
            <person name="Muzny D."/>
            <person name="Gibbs R."/>
        </authorList>
    </citation>
    <scope>NUCLEOTIDE SEQUENCE</scope>
    <source>
        <strain evidence="2">Sampled in the wild</strain>
    </source>
</reference>
<sequence length="139" mass="15313">MNGLETTKSSVTTKCHSRHLSNELSSGSSGTSSGSSSMAMAESYNHHITHAALRDLLTILKLYHPNPPTGSRTVMKTPRMVDVVPCLMSIYYVVEENILQEAKSGLEFGSKLLTISINIDGLPLHRRNHKNILAYTNYP</sequence>
<evidence type="ECO:0000313" key="2">
    <source>
        <dbReference type="EMBL" id="KAG8225468.1"/>
    </source>
</evidence>
<name>A0A8K0NXR3_LADFU</name>
<keyword evidence="3" id="KW-1185">Reference proteome</keyword>
<dbReference type="EMBL" id="KZ308238">
    <property type="protein sequence ID" value="KAG8225468.1"/>
    <property type="molecule type" value="Genomic_DNA"/>
</dbReference>
<evidence type="ECO:0000313" key="3">
    <source>
        <dbReference type="Proteomes" id="UP000792457"/>
    </source>
</evidence>
<comment type="caution">
    <text evidence="2">The sequence shown here is derived from an EMBL/GenBank/DDBJ whole genome shotgun (WGS) entry which is preliminary data.</text>
</comment>
<dbReference type="OrthoDB" id="10062362at2759"/>
<evidence type="ECO:0000256" key="1">
    <source>
        <dbReference type="SAM" id="MobiDB-lite"/>
    </source>
</evidence>
<organism evidence="2 3">
    <name type="scientific">Ladona fulva</name>
    <name type="common">Scarce chaser dragonfly</name>
    <name type="synonym">Libellula fulva</name>
    <dbReference type="NCBI Taxonomy" id="123851"/>
    <lineage>
        <taxon>Eukaryota</taxon>
        <taxon>Metazoa</taxon>
        <taxon>Ecdysozoa</taxon>
        <taxon>Arthropoda</taxon>
        <taxon>Hexapoda</taxon>
        <taxon>Insecta</taxon>
        <taxon>Pterygota</taxon>
        <taxon>Palaeoptera</taxon>
        <taxon>Odonata</taxon>
        <taxon>Epiprocta</taxon>
        <taxon>Anisoptera</taxon>
        <taxon>Libelluloidea</taxon>
        <taxon>Libellulidae</taxon>
        <taxon>Ladona</taxon>
    </lineage>
</organism>
<reference evidence="2" key="1">
    <citation type="submission" date="2013-04" db="EMBL/GenBank/DDBJ databases">
        <authorList>
            <person name="Qu J."/>
            <person name="Murali S.C."/>
            <person name="Bandaranaike D."/>
            <person name="Bellair M."/>
            <person name="Blankenburg K."/>
            <person name="Chao H."/>
            <person name="Dinh H."/>
            <person name="Doddapaneni H."/>
            <person name="Downs B."/>
            <person name="Dugan-Rocha S."/>
            <person name="Elkadiri S."/>
            <person name="Gnanaolivu R.D."/>
            <person name="Hernandez B."/>
            <person name="Javaid M."/>
            <person name="Jayaseelan J.C."/>
            <person name="Lee S."/>
            <person name="Li M."/>
            <person name="Ming W."/>
            <person name="Munidasa M."/>
            <person name="Muniz J."/>
            <person name="Nguyen L."/>
            <person name="Ongeri F."/>
            <person name="Osuji N."/>
            <person name="Pu L.-L."/>
            <person name="Puazo M."/>
            <person name="Qu C."/>
            <person name="Quiroz J."/>
            <person name="Raj R."/>
            <person name="Weissenberger G."/>
            <person name="Xin Y."/>
            <person name="Zou X."/>
            <person name="Han Y."/>
            <person name="Richards S."/>
            <person name="Worley K."/>
            <person name="Muzny D."/>
            <person name="Gibbs R."/>
        </authorList>
    </citation>
    <scope>NUCLEOTIDE SEQUENCE</scope>
    <source>
        <strain evidence="2">Sampled in the wild</strain>
    </source>
</reference>
<accession>A0A8K0NXR3</accession>
<proteinExistence type="predicted"/>
<gene>
    <name evidence="2" type="ORF">J437_LFUL004469</name>
</gene>
<feature type="compositionally biased region" description="Polar residues" evidence="1">
    <location>
        <begin position="1"/>
        <end position="14"/>
    </location>
</feature>
<dbReference type="Proteomes" id="UP000792457">
    <property type="component" value="Unassembled WGS sequence"/>
</dbReference>